<proteinExistence type="predicted"/>
<accession>A0ABW5I7G1</accession>
<dbReference type="PANTHER" id="PTHR43689">
    <property type="entry name" value="HYDROLASE"/>
    <property type="match status" value="1"/>
</dbReference>
<feature type="domain" description="AB hydrolase-1" evidence="1">
    <location>
        <begin position="19"/>
        <end position="242"/>
    </location>
</feature>
<dbReference type="Gene3D" id="3.40.50.1820">
    <property type="entry name" value="alpha/beta hydrolase"/>
    <property type="match status" value="1"/>
</dbReference>
<dbReference type="SUPFAM" id="SSF53474">
    <property type="entry name" value="alpha/beta-Hydrolases"/>
    <property type="match status" value="1"/>
</dbReference>
<dbReference type="PANTHER" id="PTHR43689:SF8">
    <property type="entry name" value="ALPHA_BETA-HYDROLASES SUPERFAMILY PROTEIN"/>
    <property type="match status" value="1"/>
</dbReference>
<dbReference type="InterPro" id="IPR000073">
    <property type="entry name" value="AB_hydrolase_1"/>
</dbReference>
<keyword evidence="3" id="KW-1185">Reference proteome</keyword>
<protein>
    <submittedName>
        <fullName evidence="2">Alpha/beta fold hydrolase</fullName>
    </submittedName>
</protein>
<sequence length="255" mass="28008">MTADAVRVRRRRPGRHRTVLLHGLGGGISSWDGFAAHVDADLELWDAQLPWHSAGSGRWSRRDDAAAAVAQALAAVPGDPDVVIAHSFAANLMLELLATKEIQQPRAVVLVSPFYRPTPEDFTWETAESYLHGLLAILDEGLRVSSGGRLDDDVRENMAHRLRERIGPYGWVRFFDAYLRSPMVAMDAVRPPVLVVSGRDDRAARAGDAAALARSLPDGRSESIADCGHFPMVERPDVFAAVVRHFLTAEAQDWS</sequence>
<evidence type="ECO:0000313" key="2">
    <source>
        <dbReference type="EMBL" id="MFD2485154.1"/>
    </source>
</evidence>
<reference evidence="3" key="1">
    <citation type="journal article" date="2019" name="Int. J. Syst. Evol. Microbiol.">
        <title>The Global Catalogue of Microorganisms (GCM) 10K type strain sequencing project: providing services to taxonomists for standard genome sequencing and annotation.</title>
        <authorList>
            <consortium name="The Broad Institute Genomics Platform"/>
            <consortium name="The Broad Institute Genome Sequencing Center for Infectious Disease"/>
            <person name="Wu L."/>
            <person name="Ma J."/>
        </authorList>
    </citation>
    <scope>NUCLEOTIDE SEQUENCE [LARGE SCALE GENOMIC DNA]</scope>
    <source>
        <strain evidence="3">CGMCC 4.7638</strain>
    </source>
</reference>
<gene>
    <name evidence="2" type="ORF">ACFSUT_33100</name>
</gene>
<dbReference type="EMBL" id="JBHUKQ010000015">
    <property type="protein sequence ID" value="MFD2485154.1"/>
    <property type="molecule type" value="Genomic_DNA"/>
</dbReference>
<dbReference type="InterPro" id="IPR029058">
    <property type="entry name" value="AB_hydrolase_fold"/>
</dbReference>
<dbReference type="RefSeq" id="WP_344277173.1">
    <property type="nucleotide sequence ID" value="NZ_BAAAHV010000012.1"/>
</dbReference>
<comment type="caution">
    <text evidence="2">The sequence shown here is derived from an EMBL/GenBank/DDBJ whole genome shotgun (WGS) entry which is preliminary data.</text>
</comment>
<evidence type="ECO:0000313" key="3">
    <source>
        <dbReference type="Proteomes" id="UP001597542"/>
    </source>
</evidence>
<dbReference type="GO" id="GO:0016787">
    <property type="term" value="F:hydrolase activity"/>
    <property type="evidence" value="ECO:0007669"/>
    <property type="project" value="UniProtKB-KW"/>
</dbReference>
<evidence type="ECO:0000259" key="1">
    <source>
        <dbReference type="Pfam" id="PF12697"/>
    </source>
</evidence>
<keyword evidence="2" id="KW-0378">Hydrolase</keyword>
<name>A0ABW5I7G1_9PSEU</name>
<dbReference type="Proteomes" id="UP001597542">
    <property type="component" value="Unassembled WGS sequence"/>
</dbReference>
<organism evidence="2 3">
    <name type="scientific">Amycolatopsis albidoflavus</name>
    <dbReference type="NCBI Taxonomy" id="102226"/>
    <lineage>
        <taxon>Bacteria</taxon>
        <taxon>Bacillati</taxon>
        <taxon>Actinomycetota</taxon>
        <taxon>Actinomycetes</taxon>
        <taxon>Pseudonocardiales</taxon>
        <taxon>Pseudonocardiaceae</taxon>
        <taxon>Amycolatopsis</taxon>
    </lineage>
</organism>
<dbReference type="Pfam" id="PF12697">
    <property type="entry name" value="Abhydrolase_6"/>
    <property type="match status" value="1"/>
</dbReference>